<dbReference type="SUPFAM" id="SSF53850">
    <property type="entry name" value="Periplasmic binding protein-like II"/>
    <property type="match status" value="1"/>
</dbReference>
<dbReference type="FunFam" id="1.10.10.10:FF:000001">
    <property type="entry name" value="LysR family transcriptional regulator"/>
    <property type="match status" value="1"/>
</dbReference>
<dbReference type="PANTHER" id="PTHR30419">
    <property type="entry name" value="HTH-TYPE TRANSCRIPTIONAL REGULATOR YBHD"/>
    <property type="match status" value="1"/>
</dbReference>
<accession>A0A842HP13</accession>
<keyword evidence="2" id="KW-0805">Transcription regulation</keyword>
<evidence type="ECO:0000259" key="5">
    <source>
        <dbReference type="PROSITE" id="PS50931"/>
    </source>
</evidence>
<evidence type="ECO:0000256" key="4">
    <source>
        <dbReference type="ARBA" id="ARBA00023163"/>
    </source>
</evidence>
<evidence type="ECO:0000256" key="2">
    <source>
        <dbReference type="ARBA" id="ARBA00023015"/>
    </source>
</evidence>
<dbReference type="Gene3D" id="3.40.190.10">
    <property type="entry name" value="Periplasmic binding protein-like II"/>
    <property type="match status" value="2"/>
</dbReference>
<dbReference type="PRINTS" id="PR00039">
    <property type="entry name" value="HTHLYSR"/>
</dbReference>
<name>A0A842HP13_9BURK</name>
<keyword evidence="4" id="KW-0804">Transcription</keyword>
<proteinExistence type="inferred from homology"/>
<dbReference type="GO" id="GO:0003700">
    <property type="term" value="F:DNA-binding transcription factor activity"/>
    <property type="evidence" value="ECO:0007669"/>
    <property type="project" value="InterPro"/>
</dbReference>
<dbReference type="GO" id="GO:0003677">
    <property type="term" value="F:DNA binding"/>
    <property type="evidence" value="ECO:0007669"/>
    <property type="project" value="UniProtKB-KW"/>
</dbReference>
<sequence>MNISFRQIKAFLHVARLGNFTRAAEQMHVTQAGLSIMMRELESQLNCRLFDRTTRNVTLTTAGQEFLPVASRMVQELESSAQYLGELTDRANQTLNVGVTPLVASNVLPAACRMFRLMHPEVNIRLVDAIPAQVQHMVEGGELDFGLGAFFKPTSGVELVSLFEYQLMWVAPVDFDAPEGGPSPDAEVIPWSSLIDVPLMGLPPENRIQQVVEKHLAAIGRANEERLTLNNFETVIAMVSAGLGTAIVPSYANAACKRYGVRTAIINEPAASLSFYRITKRGRADAVLMPDFIDAFVSAVPAHTL</sequence>
<comment type="caution">
    <text evidence="6">The sequence shown here is derived from an EMBL/GenBank/DDBJ whole genome shotgun (WGS) entry which is preliminary data.</text>
</comment>
<keyword evidence="7" id="KW-1185">Reference proteome</keyword>
<dbReference type="InterPro" id="IPR036388">
    <property type="entry name" value="WH-like_DNA-bd_sf"/>
</dbReference>
<dbReference type="InterPro" id="IPR005119">
    <property type="entry name" value="LysR_subst-bd"/>
</dbReference>
<evidence type="ECO:0000313" key="7">
    <source>
        <dbReference type="Proteomes" id="UP000545386"/>
    </source>
</evidence>
<keyword evidence="3" id="KW-0238">DNA-binding</keyword>
<dbReference type="Gene3D" id="1.10.10.10">
    <property type="entry name" value="Winged helix-like DNA-binding domain superfamily/Winged helix DNA-binding domain"/>
    <property type="match status" value="1"/>
</dbReference>
<gene>
    <name evidence="6" type="ORF">GTU67_03615</name>
</gene>
<reference evidence="6 7" key="1">
    <citation type="submission" date="2020-08" db="EMBL/GenBank/DDBJ databases">
        <title>Paraeoetvoesia sp. YC-7-48 draft genome sequence.</title>
        <authorList>
            <person name="Yao L."/>
        </authorList>
    </citation>
    <scope>NUCLEOTIDE SEQUENCE [LARGE SCALE GENOMIC DNA]</scope>
    <source>
        <strain evidence="7">YC-7-48</strain>
    </source>
</reference>
<comment type="similarity">
    <text evidence="1">Belongs to the LysR transcriptional regulatory family.</text>
</comment>
<dbReference type="GO" id="GO:0005829">
    <property type="term" value="C:cytosol"/>
    <property type="evidence" value="ECO:0007669"/>
    <property type="project" value="TreeGrafter"/>
</dbReference>
<evidence type="ECO:0000313" key="6">
    <source>
        <dbReference type="EMBL" id="MBC2769001.1"/>
    </source>
</evidence>
<dbReference type="RefSeq" id="WP_185778809.1">
    <property type="nucleotide sequence ID" value="NZ_JACJUU010000002.1"/>
</dbReference>
<dbReference type="InterPro" id="IPR036390">
    <property type="entry name" value="WH_DNA-bd_sf"/>
</dbReference>
<dbReference type="Pfam" id="PF03466">
    <property type="entry name" value="LysR_substrate"/>
    <property type="match status" value="1"/>
</dbReference>
<dbReference type="EMBL" id="JACJUU010000002">
    <property type="protein sequence ID" value="MBC2769001.1"/>
    <property type="molecule type" value="Genomic_DNA"/>
</dbReference>
<protein>
    <submittedName>
        <fullName evidence="6">LysR family transcriptional regulator</fullName>
    </submittedName>
</protein>
<dbReference type="AlphaFoldDB" id="A0A842HP13"/>
<evidence type="ECO:0000256" key="1">
    <source>
        <dbReference type="ARBA" id="ARBA00009437"/>
    </source>
</evidence>
<evidence type="ECO:0000256" key="3">
    <source>
        <dbReference type="ARBA" id="ARBA00023125"/>
    </source>
</evidence>
<feature type="domain" description="HTH lysR-type" evidence="5">
    <location>
        <begin position="3"/>
        <end position="60"/>
    </location>
</feature>
<dbReference type="Proteomes" id="UP000545386">
    <property type="component" value="Unassembled WGS sequence"/>
</dbReference>
<dbReference type="Pfam" id="PF00126">
    <property type="entry name" value="HTH_1"/>
    <property type="match status" value="1"/>
</dbReference>
<dbReference type="PROSITE" id="PS50931">
    <property type="entry name" value="HTH_LYSR"/>
    <property type="match status" value="1"/>
</dbReference>
<dbReference type="InterPro" id="IPR000847">
    <property type="entry name" value="LysR_HTH_N"/>
</dbReference>
<organism evidence="6 7">
    <name type="scientific">Pusillimonas minor</name>
    <dbReference type="NCBI Taxonomy" id="2697024"/>
    <lineage>
        <taxon>Bacteria</taxon>
        <taxon>Pseudomonadati</taxon>
        <taxon>Pseudomonadota</taxon>
        <taxon>Betaproteobacteria</taxon>
        <taxon>Burkholderiales</taxon>
        <taxon>Alcaligenaceae</taxon>
        <taxon>Pusillimonas</taxon>
    </lineage>
</organism>
<dbReference type="SUPFAM" id="SSF46785">
    <property type="entry name" value="Winged helix' DNA-binding domain"/>
    <property type="match status" value="1"/>
</dbReference>
<dbReference type="InterPro" id="IPR050950">
    <property type="entry name" value="HTH-type_LysR_regulators"/>
</dbReference>